<evidence type="ECO:0000256" key="9">
    <source>
        <dbReference type="SAM" id="Phobius"/>
    </source>
</evidence>
<feature type="domain" description="ABC transporter" evidence="10">
    <location>
        <begin position="21"/>
        <end position="258"/>
    </location>
</feature>
<dbReference type="PROSITE" id="PS50893">
    <property type="entry name" value="ABC_TRANSPORTER_2"/>
    <property type="match status" value="1"/>
</dbReference>
<evidence type="ECO:0000256" key="1">
    <source>
        <dbReference type="ARBA" id="ARBA00004651"/>
    </source>
</evidence>
<dbReference type="InterPro" id="IPR003593">
    <property type="entry name" value="AAA+_ATPase"/>
</dbReference>
<dbReference type="GO" id="GO:0022857">
    <property type="term" value="F:transmembrane transporter activity"/>
    <property type="evidence" value="ECO:0007669"/>
    <property type="project" value="InterPro"/>
</dbReference>
<keyword evidence="7 9" id="KW-0472">Membrane</keyword>
<evidence type="ECO:0000256" key="7">
    <source>
        <dbReference type="ARBA" id="ARBA00023136"/>
    </source>
</evidence>
<dbReference type="GO" id="GO:0005524">
    <property type="term" value="F:ATP binding"/>
    <property type="evidence" value="ECO:0007669"/>
    <property type="project" value="UniProtKB-KW"/>
</dbReference>
<feature type="transmembrane region" description="Helical" evidence="9">
    <location>
        <begin position="414"/>
        <end position="433"/>
    </location>
</feature>
<comment type="subcellular location">
    <subcellularLocation>
        <location evidence="1">Cell membrane</location>
        <topology evidence="1">Multi-pass membrane protein</topology>
    </subcellularLocation>
</comment>
<evidence type="ECO:0000259" key="10">
    <source>
        <dbReference type="PROSITE" id="PS50893"/>
    </source>
</evidence>
<dbReference type="InterPro" id="IPR027417">
    <property type="entry name" value="P-loop_NTPase"/>
</dbReference>
<reference evidence="11 12" key="1">
    <citation type="submission" date="2019-03" db="EMBL/GenBank/DDBJ databases">
        <title>Genomics of glacier-inhabiting Cryobacterium strains.</title>
        <authorList>
            <person name="Liu Q."/>
            <person name="Xin Y.-H."/>
        </authorList>
    </citation>
    <scope>NUCLEOTIDE SEQUENCE [LARGE SCALE GENOMIC DNA]</scope>
    <source>
        <strain evidence="11 12">Sr47</strain>
    </source>
</reference>
<organism evidence="11 12">
    <name type="scientific">Cryobacterium tagatosivorans</name>
    <dbReference type="NCBI Taxonomy" id="1259199"/>
    <lineage>
        <taxon>Bacteria</taxon>
        <taxon>Bacillati</taxon>
        <taxon>Actinomycetota</taxon>
        <taxon>Actinomycetes</taxon>
        <taxon>Micrococcales</taxon>
        <taxon>Microbacteriaceae</taxon>
        <taxon>Cryobacterium</taxon>
    </lineage>
</organism>
<dbReference type="Gene3D" id="3.40.50.300">
    <property type="entry name" value="P-loop containing nucleotide triphosphate hydrolases"/>
    <property type="match status" value="1"/>
</dbReference>
<dbReference type="SMART" id="SM00382">
    <property type="entry name" value="AAA"/>
    <property type="match status" value="1"/>
</dbReference>
<dbReference type="CDD" id="cd06579">
    <property type="entry name" value="TM_PBP1_transp_AraH_like"/>
    <property type="match status" value="1"/>
</dbReference>
<feature type="transmembrane region" description="Helical" evidence="9">
    <location>
        <begin position="336"/>
        <end position="354"/>
    </location>
</feature>
<dbReference type="CDD" id="cd03216">
    <property type="entry name" value="ABC_Carb_Monos_I"/>
    <property type="match status" value="1"/>
</dbReference>
<evidence type="ECO:0000256" key="6">
    <source>
        <dbReference type="ARBA" id="ARBA00022989"/>
    </source>
</evidence>
<comment type="caution">
    <text evidence="11">The sequence shown here is derived from an EMBL/GenBank/DDBJ whole genome shotgun (WGS) entry which is preliminary data.</text>
</comment>
<feature type="region of interest" description="Disordered" evidence="8">
    <location>
        <begin position="265"/>
        <end position="295"/>
    </location>
</feature>
<feature type="transmembrane region" description="Helical" evidence="9">
    <location>
        <begin position="688"/>
        <end position="705"/>
    </location>
</feature>
<keyword evidence="3 9" id="KW-0812">Transmembrane</keyword>
<feature type="transmembrane region" description="Helical" evidence="9">
    <location>
        <begin position="603"/>
        <end position="623"/>
    </location>
</feature>
<keyword evidence="12" id="KW-1185">Reference proteome</keyword>
<feature type="transmembrane region" description="Helical" evidence="9">
    <location>
        <begin position="488"/>
        <end position="507"/>
    </location>
</feature>
<dbReference type="SUPFAM" id="SSF52540">
    <property type="entry name" value="P-loop containing nucleoside triphosphate hydrolases"/>
    <property type="match status" value="1"/>
</dbReference>
<dbReference type="Pfam" id="PF02653">
    <property type="entry name" value="BPD_transp_2"/>
    <property type="match status" value="1"/>
</dbReference>
<dbReference type="AlphaFoldDB" id="A0A4R8UA70"/>
<keyword evidence="5 11" id="KW-0067">ATP-binding</keyword>
<dbReference type="InterPro" id="IPR003439">
    <property type="entry name" value="ABC_transporter-like_ATP-bd"/>
</dbReference>
<dbReference type="RefSeq" id="WP_134492846.1">
    <property type="nucleotide sequence ID" value="NZ_SOEZ01000078.1"/>
</dbReference>
<feature type="transmembrane region" description="Helical" evidence="9">
    <location>
        <begin position="366"/>
        <end position="385"/>
    </location>
</feature>
<accession>A0A4R8UA70</accession>
<keyword evidence="2" id="KW-1003">Cell membrane</keyword>
<keyword evidence="4" id="KW-0547">Nucleotide-binding</keyword>
<dbReference type="InterPro" id="IPR001851">
    <property type="entry name" value="ABC_transp_permease"/>
</dbReference>
<feature type="transmembrane region" description="Helical" evidence="9">
    <location>
        <begin position="661"/>
        <end position="682"/>
    </location>
</feature>
<feature type="transmembrane region" description="Helical" evidence="9">
    <location>
        <begin position="519"/>
        <end position="543"/>
    </location>
</feature>
<feature type="transmembrane region" description="Helical" evidence="9">
    <location>
        <begin position="445"/>
        <end position="468"/>
    </location>
</feature>
<dbReference type="GO" id="GO:0016887">
    <property type="term" value="F:ATP hydrolysis activity"/>
    <property type="evidence" value="ECO:0007669"/>
    <property type="project" value="InterPro"/>
</dbReference>
<name>A0A4R8UA70_9MICO</name>
<dbReference type="OrthoDB" id="7875923at2"/>
<evidence type="ECO:0000256" key="8">
    <source>
        <dbReference type="SAM" id="MobiDB-lite"/>
    </source>
</evidence>
<evidence type="ECO:0000256" key="3">
    <source>
        <dbReference type="ARBA" id="ARBA00022692"/>
    </source>
</evidence>
<dbReference type="EMBL" id="SOEZ01000078">
    <property type="protein sequence ID" value="TFB46720.1"/>
    <property type="molecule type" value="Genomic_DNA"/>
</dbReference>
<keyword evidence="6 9" id="KW-1133">Transmembrane helix</keyword>
<evidence type="ECO:0000313" key="12">
    <source>
        <dbReference type="Proteomes" id="UP000297866"/>
    </source>
</evidence>
<evidence type="ECO:0000313" key="11">
    <source>
        <dbReference type="EMBL" id="TFB46720.1"/>
    </source>
</evidence>
<evidence type="ECO:0000256" key="2">
    <source>
        <dbReference type="ARBA" id="ARBA00022475"/>
    </source>
</evidence>
<gene>
    <name evidence="11" type="ORF">E3O23_16265</name>
</gene>
<dbReference type="PANTHER" id="PTHR43790:SF8">
    <property type="entry name" value="SUGAR ABC TRANSPORTER ATP-BINDING PROTEIN"/>
    <property type="match status" value="1"/>
</dbReference>
<evidence type="ECO:0000256" key="4">
    <source>
        <dbReference type="ARBA" id="ARBA00022741"/>
    </source>
</evidence>
<dbReference type="GO" id="GO:0005886">
    <property type="term" value="C:plasma membrane"/>
    <property type="evidence" value="ECO:0007669"/>
    <property type="project" value="UniProtKB-SubCell"/>
</dbReference>
<feature type="transmembrane region" description="Helical" evidence="9">
    <location>
        <begin position="555"/>
        <end position="574"/>
    </location>
</feature>
<sequence length="712" mass="74687">MIPDLQSQPAGADLPGDGALLRLVDIDKNFGPVQALFDVTLEVPAGLVTALAGDNGAGKSVLIKCIAGIYAPDDGSLFWEGKAVRLSSPHEAAELGIETVYQDLALCDNLDIVQNMFLGRERLRHFLLDEESMEIAARETLSSLAVTSVRSIRQPVASLSGGQRQSVAIAKSVLWNSKLVIMDEPTAALGVAQTEVVLKLIRQLADRGLAVIVISHNMNDVFRVADRIAVLRLGRLVEVQPAAQLDRQIVVDLMTTGVSDRVRPEAAPRALPEHSLPSPTQAAPSADGLPQEEPTTAAARAAAQKATLVLNPDIATSLPDYFRGAIARVRGGESGVLPVLGGLMLISILFQSLNPNFLTPGNMVNLLIQGSVFMLLAMGQVFVLLLGEIDLSIGYVGGVGGVIMAELVQESTGWPWWAAIAMGLFTCAGIGVLHGTIITRLGLPSFVVTLAGQLGWLGVMLMILGSGGVVTINDDVINNIASGNLSPITSWIVMLVIAGLFSAWTWLRDARRRRSGLVAPPASVSALKIAGALAAGVAIVLLCNTNRGTLVEIRGVPWVLLVVLGVLAAWTLLLGRTRFGRYVYAIGGNSEAARRGGVNLARIRTLAFMLASFTAGIAGIVYASRLRSVSTSYDGGTLVLYAVAAAVIGGTSLFGGRGKVLHGVLGGLVIAAIDNGMGLQGYSAPAKYVVTALVLVAAVTIDAVARRGRTRT</sequence>
<evidence type="ECO:0000256" key="5">
    <source>
        <dbReference type="ARBA" id="ARBA00022840"/>
    </source>
</evidence>
<protein>
    <submittedName>
        <fullName evidence="11">ATP-binding cassette domain-containing protein</fullName>
    </submittedName>
</protein>
<dbReference type="PANTHER" id="PTHR43790">
    <property type="entry name" value="CARBOHYDRATE TRANSPORT ATP-BINDING PROTEIN MG119-RELATED"/>
    <property type="match status" value="1"/>
</dbReference>
<feature type="transmembrane region" description="Helical" evidence="9">
    <location>
        <begin position="635"/>
        <end position="654"/>
    </location>
</feature>
<dbReference type="Pfam" id="PF00005">
    <property type="entry name" value="ABC_tran"/>
    <property type="match status" value="1"/>
</dbReference>
<proteinExistence type="predicted"/>
<dbReference type="InterPro" id="IPR050107">
    <property type="entry name" value="ABC_carbohydrate_import_ATPase"/>
</dbReference>
<dbReference type="Proteomes" id="UP000297866">
    <property type="component" value="Unassembled WGS sequence"/>
</dbReference>